<evidence type="ECO:0000313" key="2">
    <source>
        <dbReference type="Proteomes" id="UP000324222"/>
    </source>
</evidence>
<comment type="caution">
    <text evidence="1">The sequence shown here is derived from an EMBL/GenBank/DDBJ whole genome shotgun (WGS) entry which is preliminary data.</text>
</comment>
<accession>A0A5B7ERK4</accession>
<name>A0A5B7ERK4_PORTR</name>
<protein>
    <submittedName>
        <fullName evidence="1">Uncharacterized protein</fullName>
    </submittedName>
</protein>
<gene>
    <name evidence="1" type="ORF">E2C01_029185</name>
</gene>
<dbReference type="AlphaFoldDB" id="A0A5B7ERK4"/>
<dbReference type="EMBL" id="VSRR010003339">
    <property type="protein sequence ID" value="MPC35749.1"/>
    <property type="molecule type" value="Genomic_DNA"/>
</dbReference>
<sequence length="108" mass="11361">MGVLSRPEGEIMTGRCCPSVIKTLLAAHPDMQSRCLGTEIGLLLGWIVAAELPHGMLTRCSRISLAWAAACVAVRSLAPAEGVVRYPVPDTKNIASQGCFPTHTSTSG</sequence>
<dbReference type="Proteomes" id="UP000324222">
    <property type="component" value="Unassembled WGS sequence"/>
</dbReference>
<evidence type="ECO:0000313" key="1">
    <source>
        <dbReference type="EMBL" id="MPC35749.1"/>
    </source>
</evidence>
<keyword evidence="2" id="KW-1185">Reference proteome</keyword>
<reference evidence="1 2" key="1">
    <citation type="submission" date="2019-05" db="EMBL/GenBank/DDBJ databases">
        <title>Another draft genome of Portunus trituberculatus and its Hox gene families provides insights of decapod evolution.</title>
        <authorList>
            <person name="Jeong J.-H."/>
            <person name="Song I."/>
            <person name="Kim S."/>
            <person name="Choi T."/>
            <person name="Kim D."/>
            <person name="Ryu S."/>
            <person name="Kim W."/>
        </authorList>
    </citation>
    <scope>NUCLEOTIDE SEQUENCE [LARGE SCALE GENOMIC DNA]</scope>
    <source>
        <tissue evidence="1">Muscle</tissue>
    </source>
</reference>
<organism evidence="1 2">
    <name type="scientific">Portunus trituberculatus</name>
    <name type="common">Swimming crab</name>
    <name type="synonym">Neptunus trituberculatus</name>
    <dbReference type="NCBI Taxonomy" id="210409"/>
    <lineage>
        <taxon>Eukaryota</taxon>
        <taxon>Metazoa</taxon>
        <taxon>Ecdysozoa</taxon>
        <taxon>Arthropoda</taxon>
        <taxon>Crustacea</taxon>
        <taxon>Multicrustacea</taxon>
        <taxon>Malacostraca</taxon>
        <taxon>Eumalacostraca</taxon>
        <taxon>Eucarida</taxon>
        <taxon>Decapoda</taxon>
        <taxon>Pleocyemata</taxon>
        <taxon>Brachyura</taxon>
        <taxon>Eubrachyura</taxon>
        <taxon>Portunoidea</taxon>
        <taxon>Portunidae</taxon>
        <taxon>Portuninae</taxon>
        <taxon>Portunus</taxon>
    </lineage>
</organism>
<proteinExistence type="predicted"/>